<feature type="region of interest" description="Disordered" evidence="1">
    <location>
        <begin position="22"/>
        <end position="44"/>
    </location>
</feature>
<keyword evidence="3" id="KW-1185">Reference proteome</keyword>
<accession>A0A9W9G2I6</accession>
<dbReference type="RefSeq" id="XP_056478203.1">
    <property type="nucleotide sequence ID" value="XM_056615231.1"/>
</dbReference>
<proteinExistence type="predicted"/>
<protein>
    <submittedName>
        <fullName evidence="2">Uncharacterized protein</fullName>
    </submittedName>
</protein>
<dbReference type="Proteomes" id="UP001149074">
    <property type="component" value="Unassembled WGS sequence"/>
</dbReference>
<sequence>MEDDHDASSRIATGFETIAGLGSVSGRAPTAGSNPETPAEGMANPRTAYEYDYYDAFGVRPSHDATQLRAGLGKTRKRGERKAQVVQGPSPTTPSTRSLQYIIARWPRWIMLTSPQPERTTQ</sequence>
<reference evidence="2" key="1">
    <citation type="submission" date="2022-11" db="EMBL/GenBank/DDBJ databases">
        <authorList>
            <person name="Petersen C."/>
        </authorList>
    </citation>
    <scope>NUCLEOTIDE SEQUENCE</scope>
    <source>
        <strain evidence="2">IBT 30761</strain>
    </source>
</reference>
<feature type="compositionally biased region" description="Polar residues" evidence="1">
    <location>
        <begin position="87"/>
        <end position="98"/>
    </location>
</feature>
<evidence type="ECO:0000313" key="3">
    <source>
        <dbReference type="Proteomes" id="UP001149074"/>
    </source>
</evidence>
<evidence type="ECO:0000256" key="1">
    <source>
        <dbReference type="SAM" id="MobiDB-lite"/>
    </source>
</evidence>
<feature type="region of interest" description="Disordered" evidence="1">
    <location>
        <begin position="72"/>
        <end position="98"/>
    </location>
</feature>
<name>A0A9W9G2I6_9EURO</name>
<comment type="caution">
    <text evidence="2">The sequence shown here is derived from an EMBL/GenBank/DDBJ whole genome shotgun (WGS) entry which is preliminary data.</text>
</comment>
<dbReference type="GeneID" id="81354210"/>
<organism evidence="2 3">
    <name type="scientific">Penicillium argentinense</name>
    <dbReference type="NCBI Taxonomy" id="1131581"/>
    <lineage>
        <taxon>Eukaryota</taxon>
        <taxon>Fungi</taxon>
        <taxon>Dikarya</taxon>
        <taxon>Ascomycota</taxon>
        <taxon>Pezizomycotina</taxon>
        <taxon>Eurotiomycetes</taxon>
        <taxon>Eurotiomycetidae</taxon>
        <taxon>Eurotiales</taxon>
        <taxon>Aspergillaceae</taxon>
        <taxon>Penicillium</taxon>
    </lineage>
</organism>
<dbReference type="AlphaFoldDB" id="A0A9W9G2I6"/>
<reference evidence="2" key="2">
    <citation type="journal article" date="2023" name="IMA Fungus">
        <title>Comparative genomic study of the Penicillium genus elucidates a diverse pangenome and 15 lateral gene transfer events.</title>
        <authorList>
            <person name="Petersen C."/>
            <person name="Sorensen T."/>
            <person name="Nielsen M.R."/>
            <person name="Sondergaard T.E."/>
            <person name="Sorensen J.L."/>
            <person name="Fitzpatrick D.A."/>
            <person name="Frisvad J.C."/>
            <person name="Nielsen K.L."/>
        </authorList>
    </citation>
    <scope>NUCLEOTIDE SEQUENCE</scope>
    <source>
        <strain evidence="2">IBT 30761</strain>
    </source>
</reference>
<dbReference type="EMBL" id="JAPQKI010000003">
    <property type="protein sequence ID" value="KAJ5110092.1"/>
    <property type="molecule type" value="Genomic_DNA"/>
</dbReference>
<evidence type="ECO:0000313" key="2">
    <source>
        <dbReference type="EMBL" id="KAJ5110092.1"/>
    </source>
</evidence>
<gene>
    <name evidence="2" type="ORF">N7532_002737</name>
</gene>